<feature type="region of interest" description="Disordered" evidence="1">
    <location>
        <begin position="1"/>
        <end position="20"/>
    </location>
</feature>
<gene>
    <name evidence="3" type="ORF">jaqu_14770</name>
</gene>
<evidence type="ECO:0000259" key="2">
    <source>
        <dbReference type="Pfam" id="PF13403"/>
    </source>
</evidence>
<reference evidence="3 4" key="1">
    <citation type="submission" date="2015-02" db="EMBL/GenBank/DDBJ databases">
        <title>Genome Sequence of Jannaschia aquimarina DSM28248, a member of the Roseobacter clade.</title>
        <authorList>
            <person name="Voget S."/>
            <person name="Daniel R."/>
        </authorList>
    </citation>
    <scope>NUCLEOTIDE SEQUENCE [LARGE SCALE GENOMIC DNA]</scope>
    <source>
        <strain evidence="3 4">GSW-M26</strain>
    </source>
</reference>
<dbReference type="OrthoDB" id="6305173at2"/>
<dbReference type="Proteomes" id="UP000032232">
    <property type="component" value="Unassembled WGS sequence"/>
</dbReference>
<evidence type="ECO:0000313" key="4">
    <source>
        <dbReference type="Proteomes" id="UP000032232"/>
    </source>
</evidence>
<dbReference type="SUPFAM" id="SSF51294">
    <property type="entry name" value="Hedgehog/intein (Hint) domain"/>
    <property type="match status" value="1"/>
</dbReference>
<feature type="domain" description="Hedgehog/Intein (Hint)" evidence="2">
    <location>
        <begin position="142"/>
        <end position="288"/>
    </location>
</feature>
<dbReference type="PATRIC" id="fig|935700.4.peg.1529"/>
<protein>
    <recommendedName>
        <fullName evidence="2">Hedgehog/Intein (Hint) domain-containing protein</fullName>
    </recommendedName>
</protein>
<sequence length="352" mass="38132">MATYDFPGYDDDQLTWPGGSPTVGDTISFDFPADHVISITDNDSRLQDGTDDRDDEDSSQTAIVYDEFGNVETSGQVQPRDEITLSDGTNTYYVTEVFIASTNSTYYIFHEPAPQLGTTYTVTNVSNPNSTNYSELSQQGVTCLAAGTRIQTPAGPVAIERLQPGALIETLDDGPQPILWIGRTRVPSWRMRQQKGFRPISIRAHALGEGRPRADTSLSRQHRILLRTCGPGPSFTKAREVLVPAHTLTALPGIREVCPAAGLDYLHILTERHAILISNGLPSETLLVTPYSREAAGLGPSALLRATCDLSPAEMTPARPILDNRTARALARSIAAGRAAILDVTVETANAR</sequence>
<dbReference type="InterPro" id="IPR036844">
    <property type="entry name" value="Hint_dom_sf"/>
</dbReference>
<dbReference type="InterPro" id="IPR028992">
    <property type="entry name" value="Hedgehog/Intein_dom"/>
</dbReference>
<evidence type="ECO:0000313" key="3">
    <source>
        <dbReference type="EMBL" id="KIT16689.1"/>
    </source>
</evidence>
<dbReference type="STRING" id="935700.jaqu_14770"/>
<organism evidence="3 4">
    <name type="scientific">Jannaschia aquimarina</name>
    <dbReference type="NCBI Taxonomy" id="935700"/>
    <lineage>
        <taxon>Bacteria</taxon>
        <taxon>Pseudomonadati</taxon>
        <taxon>Pseudomonadota</taxon>
        <taxon>Alphaproteobacteria</taxon>
        <taxon>Rhodobacterales</taxon>
        <taxon>Roseobacteraceae</taxon>
        <taxon>Jannaschia</taxon>
    </lineage>
</organism>
<accession>A0A0D1EGA8</accession>
<dbReference type="EMBL" id="JYFE01000027">
    <property type="protein sequence ID" value="KIT16689.1"/>
    <property type="molecule type" value="Genomic_DNA"/>
</dbReference>
<name>A0A0D1EGA8_9RHOB</name>
<dbReference type="RefSeq" id="WP_052500834.1">
    <property type="nucleotide sequence ID" value="NZ_FZPF01000001.1"/>
</dbReference>
<comment type="caution">
    <text evidence="3">The sequence shown here is derived from an EMBL/GenBank/DDBJ whole genome shotgun (WGS) entry which is preliminary data.</text>
</comment>
<keyword evidence="4" id="KW-1185">Reference proteome</keyword>
<dbReference type="AlphaFoldDB" id="A0A0D1EGA8"/>
<dbReference type="Pfam" id="PF13403">
    <property type="entry name" value="Hint_2"/>
    <property type="match status" value="1"/>
</dbReference>
<proteinExistence type="predicted"/>
<evidence type="ECO:0000256" key="1">
    <source>
        <dbReference type="SAM" id="MobiDB-lite"/>
    </source>
</evidence>